<dbReference type="Gene3D" id="3.40.50.1110">
    <property type="entry name" value="SGNH hydrolase"/>
    <property type="match status" value="1"/>
</dbReference>
<dbReference type="Proteomes" id="UP000324260">
    <property type="component" value="Unassembled WGS sequence"/>
</dbReference>
<dbReference type="EMBL" id="VTPU01000003">
    <property type="protein sequence ID" value="TZG40675.1"/>
    <property type="molecule type" value="Genomic_DNA"/>
</dbReference>
<organism evidence="1 2">
    <name type="scientific">Halomonas eurihalina</name>
    <dbReference type="NCBI Taxonomy" id="42566"/>
    <lineage>
        <taxon>Bacteria</taxon>
        <taxon>Pseudomonadati</taxon>
        <taxon>Pseudomonadota</taxon>
        <taxon>Gammaproteobacteria</taxon>
        <taxon>Oceanospirillales</taxon>
        <taxon>Halomonadaceae</taxon>
        <taxon>Halomonas</taxon>
    </lineage>
</organism>
<gene>
    <name evidence="1" type="ORF">FZZ93_04165</name>
</gene>
<dbReference type="AlphaFoldDB" id="A0A5D9DDE3"/>
<name>A0A5D9DDE3_HALER</name>
<proteinExistence type="predicted"/>
<comment type="caution">
    <text evidence="1">The sequence shown here is derived from an EMBL/GenBank/DDBJ whole genome shotgun (WGS) entry which is preliminary data.</text>
</comment>
<accession>A0A5D9DDE3</accession>
<evidence type="ECO:0008006" key="3">
    <source>
        <dbReference type="Google" id="ProtNLM"/>
    </source>
</evidence>
<evidence type="ECO:0000313" key="2">
    <source>
        <dbReference type="Proteomes" id="UP000324260"/>
    </source>
</evidence>
<protein>
    <recommendedName>
        <fullName evidence="3">SGNH/GDSL hydrolase family protein</fullName>
    </recommendedName>
</protein>
<keyword evidence="2" id="KW-1185">Reference proteome</keyword>
<dbReference type="GO" id="GO:0016788">
    <property type="term" value="F:hydrolase activity, acting on ester bonds"/>
    <property type="evidence" value="ECO:0007669"/>
    <property type="project" value="UniProtKB-ARBA"/>
</dbReference>
<dbReference type="OrthoDB" id="5147122at2"/>
<reference evidence="1 2" key="1">
    <citation type="submission" date="2019-08" db="EMBL/GenBank/DDBJ databases">
        <title>Draft Genome Sequence of Halomonas eurihalina Isolated from Preserved Hide-surface.</title>
        <authorList>
            <person name="Hussain S.A."/>
            <person name="Xu A."/>
            <person name="Sarker M."/>
            <person name="Sommers C."/>
        </authorList>
    </citation>
    <scope>NUCLEOTIDE SEQUENCE [LARGE SCALE GENOMIC DNA]</scope>
    <source>
        <strain evidence="1 2">MS1</strain>
    </source>
</reference>
<evidence type="ECO:0000313" key="1">
    <source>
        <dbReference type="EMBL" id="TZG40675.1"/>
    </source>
</evidence>
<dbReference type="SUPFAM" id="SSF52266">
    <property type="entry name" value="SGNH hydrolase"/>
    <property type="match status" value="1"/>
</dbReference>
<sequence>MGHHLSALPPISSDVEKYFDYYEKIALWSKVFGKENLNIRVYEKNELVNGNVCDDFSSAIKLPFDLPSTETNESLSRRSSLACHYLLGKGYQPNLIKHVKRNIKDDGLKILPGRAEAEEFLKHFDASNNKLLNFLGRKTLFNREFDAYPNESNFIMEEEDYDELLKAVVSYTVPREKKKQVLVVGDSHARVFSSKELQRKTRRINWNVCSVSGATLSGLSNPNSKTQALNVFDKALEKNSKRDALVFLLGEVDVGFVIWYRASRDEVTIKEALSKSLNNYEALIRKGKMNSPVFVLSAPLPTIPDYGAIGDVAKERSKIKASLEDRTELTLDFNSQLKSLCGRLGAHYIDCDVNVVNEEGGLRHEFYNDNPADHHYDESSYVSLISDVLFPGLRSVLFNKRGLKK</sequence>
<dbReference type="RefSeq" id="WP_149321075.1">
    <property type="nucleotide sequence ID" value="NZ_JARWAH010000001.1"/>
</dbReference>
<dbReference type="InterPro" id="IPR036514">
    <property type="entry name" value="SGNH_hydro_sf"/>
</dbReference>